<dbReference type="PANTHER" id="PTHR44329:SF288">
    <property type="entry name" value="MITOGEN-ACTIVATED PROTEIN KINASE KINASE KINASE 20"/>
    <property type="match status" value="1"/>
</dbReference>
<dbReference type="InterPro" id="IPR046522">
    <property type="entry name" value="DUF6699"/>
</dbReference>
<keyword evidence="2" id="KW-0547">Nucleotide-binding</keyword>
<feature type="domain" description="Protein kinase" evidence="6">
    <location>
        <begin position="92"/>
        <end position="362"/>
    </location>
</feature>
<evidence type="ECO:0000313" key="8">
    <source>
        <dbReference type="Proteomes" id="UP001049176"/>
    </source>
</evidence>
<dbReference type="SMART" id="SM00220">
    <property type="entry name" value="S_TKc"/>
    <property type="match status" value="1"/>
</dbReference>
<evidence type="ECO:0000256" key="3">
    <source>
        <dbReference type="ARBA" id="ARBA00022777"/>
    </source>
</evidence>
<dbReference type="RefSeq" id="XP_043011051.1">
    <property type="nucleotide sequence ID" value="XM_043149967.1"/>
</dbReference>
<dbReference type="Gene3D" id="1.10.510.10">
    <property type="entry name" value="Transferase(Phosphotransferase) domain 1"/>
    <property type="match status" value="1"/>
</dbReference>
<feature type="compositionally biased region" description="Low complexity" evidence="5">
    <location>
        <begin position="719"/>
        <end position="733"/>
    </location>
</feature>
<dbReference type="GO" id="GO:0005524">
    <property type="term" value="F:ATP binding"/>
    <property type="evidence" value="ECO:0007669"/>
    <property type="project" value="UniProtKB-KW"/>
</dbReference>
<name>A0A9P7S4G6_9AGAR</name>
<dbReference type="InterPro" id="IPR008271">
    <property type="entry name" value="Ser/Thr_kinase_AS"/>
</dbReference>
<dbReference type="GO" id="GO:0004674">
    <property type="term" value="F:protein serine/threonine kinase activity"/>
    <property type="evidence" value="ECO:0007669"/>
    <property type="project" value="TreeGrafter"/>
</dbReference>
<proteinExistence type="predicted"/>
<dbReference type="Pfam" id="PF20415">
    <property type="entry name" value="DUF6699"/>
    <property type="match status" value="1"/>
</dbReference>
<evidence type="ECO:0000256" key="1">
    <source>
        <dbReference type="ARBA" id="ARBA00022679"/>
    </source>
</evidence>
<protein>
    <recommendedName>
        <fullName evidence="6">Protein kinase domain-containing protein</fullName>
    </recommendedName>
</protein>
<evidence type="ECO:0000313" key="7">
    <source>
        <dbReference type="EMBL" id="KAG7094581.1"/>
    </source>
</evidence>
<keyword evidence="3" id="KW-0418">Kinase</keyword>
<evidence type="ECO:0000259" key="6">
    <source>
        <dbReference type="PROSITE" id="PS50011"/>
    </source>
</evidence>
<organism evidence="7 8">
    <name type="scientific">Marasmius oreades</name>
    <name type="common">fairy-ring Marasmius</name>
    <dbReference type="NCBI Taxonomy" id="181124"/>
    <lineage>
        <taxon>Eukaryota</taxon>
        <taxon>Fungi</taxon>
        <taxon>Dikarya</taxon>
        <taxon>Basidiomycota</taxon>
        <taxon>Agaricomycotina</taxon>
        <taxon>Agaricomycetes</taxon>
        <taxon>Agaricomycetidae</taxon>
        <taxon>Agaricales</taxon>
        <taxon>Marasmiineae</taxon>
        <taxon>Marasmiaceae</taxon>
        <taxon>Marasmius</taxon>
    </lineage>
</organism>
<dbReference type="Proteomes" id="UP001049176">
    <property type="component" value="Chromosome 3"/>
</dbReference>
<keyword evidence="4" id="KW-0067">ATP-binding</keyword>
<reference evidence="7" key="1">
    <citation type="journal article" date="2021" name="Genome Biol. Evol.">
        <title>The assembled and annotated genome of the fairy-ring fungus Marasmius oreades.</title>
        <authorList>
            <person name="Hiltunen M."/>
            <person name="Ament-Velasquez S.L."/>
            <person name="Johannesson H."/>
        </authorList>
    </citation>
    <scope>NUCLEOTIDE SEQUENCE</scope>
    <source>
        <strain evidence="7">03SP1</strain>
    </source>
</reference>
<keyword evidence="8" id="KW-1185">Reference proteome</keyword>
<dbReference type="Pfam" id="PF07714">
    <property type="entry name" value="PK_Tyr_Ser-Thr"/>
    <property type="match status" value="1"/>
</dbReference>
<dbReference type="EMBL" id="CM032183">
    <property type="protein sequence ID" value="KAG7094581.1"/>
    <property type="molecule type" value="Genomic_DNA"/>
</dbReference>
<dbReference type="PROSITE" id="PS00108">
    <property type="entry name" value="PROTEIN_KINASE_ST"/>
    <property type="match status" value="1"/>
</dbReference>
<evidence type="ECO:0000256" key="5">
    <source>
        <dbReference type="SAM" id="MobiDB-lite"/>
    </source>
</evidence>
<evidence type="ECO:0000256" key="4">
    <source>
        <dbReference type="ARBA" id="ARBA00022840"/>
    </source>
</evidence>
<dbReference type="AlphaFoldDB" id="A0A9P7S4G6"/>
<keyword evidence="1" id="KW-0808">Transferase</keyword>
<dbReference type="PROSITE" id="PS50011">
    <property type="entry name" value="PROTEIN_KINASE_DOM"/>
    <property type="match status" value="1"/>
</dbReference>
<dbReference type="InterPro" id="IPR001245">
    <property type="entry name" value="Ser-Thr/Tyr_kinase_cat_dom"/>
</dbReference>
<feature type="region of interest" description="Disordered" evidence="5">
    <location>
        <begin position="682"/>
        <end position="733"/>
    </location>
</feature>
<dbReference type="KEGG" id="more:E1B28_005408"/>
<sequence length="1001" mass="111995">MTSLERPQDSGQSCPIQTIQDLQELISSPNPLESLLRLDDSSAPFVVELLYKELQEPGLEDDYRKRCMKYLKAMGKRFHALPSSLFLNTIKRNGNHALTGGGFADIYKGKDGDTEVCLKVLRVHMTETEGKRKRIIADFCREALIWTQLRHSNVLPLLGVNTELFPSCFCLVSPWMENGDIVSFLKMNPNHDKLQPICEIMAGLEYLHTLSPPIAHGDIKGANILVDEEHHCRLADFGLAAISAETMTMIHTTTGVIKGSIRWMAPELYAFATGTVEKNAKEDRTPRDIYAFACTVLEMLTGKPPFSNLIDAAVIYQVSVRRIRPERPSEGWCPNHIWNLVESCWDEDPLKRPRAKALHMYLQQLMLSGNPDPGDPGFIGYFQPEGFGTLASAEPDYDTIESDHPPESYVLPPQSPKVLSPLPLKLPQTFNSEGIAEAEDIPSPTSPSASQYVAEFFRLNERLLKEAVDNTSSYGQNMPGRGIPDPCEYVRTACEGLHKYSDVFVGALEVIARLHPFIGVTIVAFKLSIVWLYDKQIHDKDVIDLMIQIHRTMALFLRLRKLSNPEDRGTDGQTLWDRLQDLLVILTTVIEQAGAAIEAFARGSITLERVTLYSGKFSQFQEALRRAFSYHPALSDPSFTLQSFATNGESSQREEHWNTRIDNLVSQFRALPSIAKEDTYLPVGVPASRDPSYTSSQGTRQRRRRRHSNPQQWNHEEPPTLLSSSPSESHLPGSFGAYVDNSLGERLLSARTLPPSSSEFHLVHDDYGDGEEVRRTLAGTRGYDGTNYLVGEPLYPQASVGGTVASFHGPSKTSTPFISPPPAHRVTTFLILNPLLSANTTLLTFDFADDSFKPGVQSFPPPTLSSLNHPSLQGQATHVEVSAMRLVFDDNDFVVPPSTIGLSHLDVRGFAWYGGVVRVMDVLRELYWALNCRISHADWANLPDRQQKRVSRAFSDRLTRAPQPRKVEGDGVKKVDYLARKTKFRGLVEVERKKFQVVLEG</sequence>
<dbReference type="InterPro" id="IPR051681">
    <property type="entry name" value="Ser/Thr_Kinases-Pseudokinases"/>
</dbReference>
<dbReference type="GeneID" id="66074484"/>
<gene>
    <name evidence="7" type="ORF">E1B28_005408</name>
</gene>
<dbReference type="InterPro" id="IPR000719">
    <property type="entry name" value="Prot_kinase_dom"/>
</dbReference>
<comment type="caution">
    <text evidence="7">The sequence shown here is derived from an EMBL/GenBank/DDBJ whole genome shotgun (WGS) entry which is preliminary data.</text>
</comment>
<dbReference type="InterPro" id="IPR011009">
    <property type="entry name" value="Kinase-like_dom_sf"/>
</dbReference>
<dbReference type="SUPFAM" id="SSF56112">
    <property type="entry name" value="Protein kinase-like (PK-like)"/>
    <property type="match status" value="1"/>
</dbReference>
<dbReference type="OrthoDB" id="346907at2759"/>
<dbReference type="PANTHER" id="PTHR44329">
    <property type="entry name" value="SERINE/THREONINE-PROTEIN KINASE TNNI3K-RELATED"/>
    <property type="match status" value="1"/>
</dbReference>
<evidence type="ECO:0000256" key="2">
    <source>
        <dbReference type="ARBA" id="ARBA00022741"/>
    </source>
</evidence>
<accession>A0A9P7S4G6</accession>